<accession>A0A9X0QXS5</accession>
<proteinExistence type="predicted"/>
<reference evidence="1" key="1">
    <citation type="submission" date="2020-08" db="EMBL/GenBank/DDBJ databases">
        <authorList>
            <person name="Hu Y."/>
            <person name="Nguyen S.V."/>
            <person name="Li F."/>
            <person name="Fanning S."/>
        </authorList>
    </citation>
    <scope>NUCLEOTIDE SEQUENCE</scope>
    <source>
        <strain evidence="1">SYSU D8009</strain>
    </source>
</reference>
<organism evidence="1 2">
    <name type="scientific">Siccirubricoccus deserti</name>
    <dbReference type="NCBI Taxonomy" id="2013562"/>
    <lineage>
        <taxon>Bacteria</taxon>
        <taxon>Pseudomonadati</taxon>
        <taxon>Pseudomonadota</taxon>
        <taxon>Alphaproteobacteria</taxon>
        <taxon>Acetobacterales</taxon>
        <taxon>Roseomonadaceae</taxon>
        <taxon>Siccirubricoccus</taxon>
    </lineage>
</organism>
<evidence type="ECO:0000313" key="1">
    <source>
        <dbReference type="EMBL" id="MBC4015946.1"/>
    </source>
</evidence>
<comment type="caution">
    <text evidence="1">The sequence shown here is derived from an EMBL/GenBank/DDBJ whole genome shotgun (WGS) entry which is preliminary data.</text>
</comment>
<sequence length="160" mass="16766">MTAAMRDDRHRSASRRPWSGVILGAGLAAALAGAARAEAPPPLQLELNRLEPMAGTAEGCRIWLVLGNDAEGAAPVGTLRLDLVMFGTDGQVARRAAVELGPVGAGRTVVRLFDLAGLACDRLGRMLVNDVLACKVGGQDQPDCAERLRPASRTGIRFGL</sequence>
<dbReference type="AlphaFoldDB" id="A0A9X0QXS5"/>
<dbReference type="RefSeq" id="WP_186770722.1">
    <property type="nucleotide sequence ID" value="NZ_JACOMF010000011.1"/>
</dbReference>
<evidence type="ECO:0000313" key="2">
    <source>
        <dbReference type="Proteomes" id="UP000600101"/>
    </source>
</evidence>
<protein>
    <submittedName>
        <fullName evidence="1">Tat pathway signal protein</fullName>
    </submittedName>
</protein>
<dbReference type="EMBL" id="JACOMF010000011">
    <property type="protein sequence ID" value="MBC4015946.1"/>
    <property type="molecule type" value="Genomic_DNA"/>
</dbReference>
<keyword evidence="2" id="KW-1185">Reference proteome</keyword>
<name>A0A9X0QXS5_9PROT</name>
<gene>
    <name evidence="1" type="ORF">H7965_11495</name>
</gene>
<dbReference type="Proteomes" id="UP000600101">
    <property type="component" value="Unassembled WGS sequence"/>
</dbReference>